<dbReference type="InterPro" id="IPR037523">
    <property type="entry name" value="VOC_core"/>
</dbReference>
<evidence type="ECO:0000313" key="3">
    <source>
        <dbReference type="Proteomes" id="UP001139485"/>
    </source>
</evidence>
<dbReference type="Gene3D" id="3.10.180.10">
    <property type="entry name" value="2,3-Dihydroxybiphenyl 1,2-Dioxygenase, domain 1"/>
    <property type="match status" value="1"/>
</dbReference>
<reference evidence="2" key="1">
    <citation type="submission" date="2022-05" db="EMBL/GenBank/DDBJ databases">
        <authorList>
            <person name="Tuo L."/>
        </authorList>
    </citation>
    <scope>NUCLEOTIDE SEQUENCE</scope>
    <source>
        <strain evidence="2">BSK12Z-4</strain>
    </source>
</reference>
<dbReference type="InterPro" id="IPR029068">
    <property type="entry name" value="Glyas_Bleomycin-R_OHBP_Dase"/>
</dbReference>
<organism evidence="2 3">
    <name type="scientific">Nocardioides bruguierae</name>
    <dbReference type="NCBI Taxonomy" id="2945102"/>
    <lineage>
        <taxon>Bacteria</taxon>
        <taxon>Bacillati</taxon>
        <taxon>Actinomycetota</taxon>
        <taxon>Actinomycetes</taxon>
        <taxon>Propionibacteriales</taxon>
        <taxon>Nocardioidaceae</taxon>
        <taxon>Nocardioides</taxon>
    </lineage>
</organism>
<name>A0A9X2IFC0_9ACTN</name>
<accession>A0A9X2IFC0</accession>
<feature type="domain" description="VOC" evidence="1">
    <location>
        <begin position="1"/>
        <end position="116"/>
    </location>
</feature>
<dbReference type="RefSeq" id="WP_250053582.1">
    <property type="nucleotide sequence ID" value="NZ_JAMJPH010000012.1"/>
</dbReference>
<dbReference type="Proteomes" id="UP001139485">
    <property type="component" value="Unassembled WGS sequence"/>
</dbReference>
<dbReference type="AlphaFoldDB" id="A0A9X2IFC0"/>
<sequence>MDVLRSKTLLRPPDLRRAKHFYGEVLGLSVMREFGDPAELSTVYFLGGGALELTGPPGPPATGVTLWLQVPDVAVEHARLAVQGVTVTQEPQLMPWGLVECWITDPDGVAIALVEVPPEHPLRRDPR</sequence>
<proteinExistence type="predicted"/>
<dbReference type="SUPFAM" id="SSF54593">
    <property type="entry name" value="Glyoxalase/Bleomycin resistance protein/Dihydroxybiphenyl dioxygenase"/>
    <property type="match status" value="1"/>
</dbReference>
<keyword evidence="3" id="KW-1185">Reference proteome</keyword>
<evidence type="ECO:0000259" key="1">
    <source>
        <dbReference type="PROSITE" id="PS51819"/>
    </source>
</evidence>
<dbReference type="PROSITE" id="PS51819">
    <property type="entry name" value="VOC"/>
    <property type="match status" value="1"/>
</dbReference>
<gene>
    <name evidence="2" type="ORF">M8330_12820</name>
</gene>
<dbReference type="Pfam" id="PF00903">
    <property type="entry name" value="Glyoxalase"/>
    <property type="match status" value="1"/>
</dbReference>
<evidence type="ECO:0000313" key="2">
    <source>
        <dbReference type="EMBL" id="MCM0621172.1"/>
    </source>
</evidence>
<dbReference type="InterPro" id="IPR004360">
    <property type="entry name" value="Glyas_Fos-R_dOase_dom"/>
</dbReference>
<dbReference type="EMBL" id="JAMOIL010000015">
    <property type="protein sequence ID" value="MCM0621172.1"/>
    <property type="molecule type" value="Genomic_DNA"/>
</dbReference>
<protein>
    <submittedName>
        <fullName evidence="2">VOC family protein</fullName>
    </submittedName>
</protein>
<comment type="caution">
    <text evidence="2">The sequence shown here is derived from an EMBL/GenBank/DDBJ whole genome shotgun (WGS) entry which is preliminary data.</text>
</comment>